<evidence type="ECO:0000256" key="1">
    <source>
        <dbReference type="SAM" id="Phobius"/>
    </source>
</evidence>
<gene>
    <name evidence="2" type="ORF">FX988_00715</name>
</gene>
<dbReference type="Gene3D" id="3.30.1330.60">
    <property type="entry name" value="OmpA-like domain"/>
    <property type="match status" value="1"/>
</dbReference>
<dbReference type="InterPro" id="IPR036737">
    <property type="entry name" value="OmpA-like_sf"/>
</dbReference>
<dbReference type="Proteomes" id="UP000464524">
    <property type="component" value="Chromosome"/>
</dbReference>
<feature type="transmembrane region" description="Helical" evidence="1">
    <location>
        <begin position="40"/>
        <end position="61"/>
    </location>
</feature>
<keyword evidence="1" id="KW-0812">Transmembrane</keyword>
<sequence length="199" mass="22106">MDPLTIIIWVCVVVFILTAFLTLLHISGIYQLPDPEHGKVLFKALVVEIVVISVAAFGAYLGGFNQNNTSSDREDSSISLDWENRLEIVDGIEKGCIYFQNDSSLMFPSKLPKIAEENMKLKLETMTFGKLLISGYGDPGHPKSFSAHVGMIRARAVADYLINNGASAEDITTMAYGEFRRNLYVHPFVCGVIVNRQEN</sequence>
<evidence type="ECO:0000313" key="3">
    <source>
        <dbReference type="Proteomes" id="UP000464524"/>
    </source>
</evidence>
<dbReference type="RefSeq" id="WP_160178371.1">
    <property type="nucleotide sequence ID" value="NZ_CP047656.1"/>
</dbReference>
<evidence type="ECO:0008006" key="4">
    <source>
        <dbReference type="Google" id="ProtNLM"/>
    </source>
</evidence>
<dbReference type="SUPFAM" id="SSF103088">
    <property type="entry name" value="OmpA-like"/>
    <property type="match status" value="1"/>
</dbReference>
<dbReference type="AlphaFoldDB" id="A0A857JHR3"/>
<dbReference type="OrthoDB" id="1149075at2"/>
<dbReference type="KEGG" id="pmes:FX988_00715"/>
<keyword evidence="1" id="KW-1133">Transmembrane helix</keyword>
<protein>
    <recommendedName>
        <fullName evidence="4">OmpA-like domain-containing protein</fullName>
    </recommendedName>
</protein>
<dbReference type="EMBL" id="CP047656">
    <property type="protein sequence ID" value="QHJ10501.1"/>
    <property type="molecule type" value="Genomic_DNA"/>
</dbReference>
<reference evidence="2 3" key="1">
    <citation type="submission" date="2019-12" db="EMBL/GenBank/DDBJ databases">
        <title>Genome sequencing and assembly of endphytes of Porphyra tenera.</title>
        <authorList>
            <person name="Park J.M."/>
            <person name="Shin R."/>
            <person name="Jo S.H."/>
        </authorList>
    </citation>
    <scope>NUCLEOTIDE SEQUENCE [LARGE SCALE GENOMIC DNA]</scope>
    <source>
        <strain evidence="2 3">GPM4</strain>
    </source>
</reference>
<accession>A0A857JHR3</accession>
<proteinExistence type="predicted"/>
<keyword evidence="1" id="KW-0472">Membrane</keyword>
<keyword evidence="3" id="KW-1185">Reference proteome</keyword>
<feature type="transmembrane region" description="Helical" evidence="1">
    <location>
        <begin position="6"/>
        <end position="28"/>
    </location>
</feature>
<name>A0A857JHR3_9ALTE</name>
<evidence type="ECO:0000313" key="2">
    <source>
        <dbReference type="EMBL" id="QHJ10501.1"/>
    </source>
</evidence>
<organism evidence="2 3">
    <name type="scientific">Paraglaciecola mesophila</name>
    <dbReference type="NCBI Taxonomy" id="197222"/>
    <lineage>
        <taxon>Bacteria</taxon>
        <taxon>Pseudomonadati</taxon>
        <taxon>Pseudomonadota</taxon>
        <taxon>Gammaproteobacteria</taxon>
        <taxon>Alteromonadales</taxon>
        <taxon>Alteromonadaceae</taxon>
        <taxon>Paraglaciecola</taxon>
    </lineage>
</organism>